<gene>
    <name evidence="2" type="ORF">JCM21714_4102</name>
</gene>
<evidence type="ECO:0000313" key="3">
    <source>
        <dbReference type="Proteomes" id="UP000019102"/>
    </source>
</evidence>
<dbReference type="Proteomes" id="UP000019102">
    <property type="component" value="Unassembled WGS sequence"/>
</dbReference>
<comment type="caution">
    <text evidence="2">The sequence shown here is derived from an EMBL/GenBank/DDBJ whole genome shotgun (WGS) entry which is preliminary data.</text>
</comment>
<evidence type="ECO:0000313" key="2">
    <source>
        <dbReference type="EMBL" id="GAE94903.1"/>
    </source>
</evidence>
<dbReference type="InterPro" id="IPR037063">
    <property type="entry name" value="PHb_sf"/>
</dbReference>
<dbReference type="AlphaFoldDB" id="W4VPZ1"/>
<dbReference type="CDD" id="cd13225">
    <property type="entry name" value="PH-like_bacteria"/>
    <property type="match status" value="1"/>
</dbReference>
<reference evidence="2 3" key="1">
    <citation type="journal article" date="2014" name="Genome Announc.">
        <title>Draft Genome Sequence of the Boron-Tolerant and Moderately Halotolerant Bacterium Gracilibacillus boraciitolerans JCM 21714T.</title>
        <authorList>
            <person name="Ahmed I."/>
            <person name="Oshima K."/>
            <person name="Suda W."/>
            <person name="Kitamura K."/>
            <person name="Iida T."/>
            <person name="Ohmori Y."/>
            <person name="Fujiwara T."/>
            <person name="Hattori M."/>
            <person name="Ohkuma M."/>
        </authorList>
    </citation>
    <scope>NUCLEOTIDE SEQUENCE [LARGE SCALE GENOMIC DNA]</scope>
    <source>
        <strain evidence="2 3">JCM 21714</strain>
    </source>
</reference>
<dbReference type="PANTHER" id="PTHR35796:SF3">
    <property type="entry name" value="BHLH DOMAIN-CONTAINING PROTEIN"/>
    <property type="match status" value="1"/>
</dbReference>
<dbReference type="RefSeq" id="WP_035725577.1">
    <property type="nucleotide sequence ID" value="NZ_BAVS01000034.1"/>
</dbReference>
<dbReference type="InterPro" id="IPR012544">
    <property type="entry name" value="PHb"/>
</dbReference>
<dbReference type="OrthoDB" id="9803613at2"/>
<dbReference type="Pfam" id="PF08000">
    <property type="entry name" value="bPH_1"/>
    <property type="match status" value="1"/>
</dbReference>
<evidence type="ECO:0000259" key="1">
    <source>
        <dbReference type="Pfam" id="PF08000"/>
    </source>
</evidence>
<dbReference type="EMBL" id="BAVS01000034">
    <property type="protein sequence ID" value="GAE94903.1"/>
    <property type="molecule type" value="Genomic_DNA"/>
</dbReference>
<protein>
    <recommendedName>
        <fullName evidence="1">Bacterial Pleckstrin homology domain-containing protein</fullName>
    </recommendedName>
</protein>
<proteinExistence type="predicted"/>
<dbReference type="PANTHER" id="PTHR35796">
    <property type="entry name" value="HYPOTHETICAL CYTOSOLIC PROTEIN"/>
    <property type="match status" value="1"/>
</dbReference>
<organism evidence="2 3">
    <name type="scientific">Gracilibacillus boraciitolerans JCM 21714</name>
    <dbReference type="NCBI Taxonomy" id="1298598"/>
    <lineage>
        <taxon>Bacteria</taxon>
        <taxon>Bacillati</taxon>
        <taxon>Bacillota</taxon>
        <taxon>Bacilli</taxon>
        <taxon>Bacillales</taxon>
        <taxon>Bacillaceae</taxon>
        <taxon>Gracilibacillus</taxon>
    </lineage>
</organism>
<dbReference type="Gene3D" id="2.30.29.50">
    <property type="entry name" value="Bacterial Pleckstrin homology domain"/>
    <property type="match status" value="1"/>
</dbReference>
<name>W4VPZ1_9BACI</name>
<accession>W4VPZ1</accession>
<dbReference type="STRING" id="1298598.JCM21714_4102"/>
<dbReference type="eggNOG" id="ENOG503172B">
    <property type="taxonomic scope" value="Bacteria"/>
</dbReference>
<keyword evidence="3" id="KW-1185">Reference proteome</keyword>
<feature type="domain" description="Bacterial Pleckstrin homology" evidence="1">
    <location>
        <begin position="2"/>
        <end position="124"/>
    </location>
</feature>
<sequence>MGFLDGLMGNASNVDKKEIMKEFGQLFVDGEEVNVAFKVIRDLFIFTDRRLILVDKQGITGKKTAYHSIPPYKSISHFSIETAGTFDLDSELKIWISGNVEPLVSKTFKKDSNIYDIQKVLAAVSG</sequence>
<dbReference type="SUPFAM" id="SSF50729">
    <property type="entry name" value="PH domain-like"/>
    <property type="match status" value="1"/>
</dbReference>